<dbReference type="EMBL" id="BAAAXZ010000047">
    <property type="protein sequence ID" value="GAA2918095.1"/>
    <property type="molecule type" value="Genomic_DNA"/>
</dbReference>
<dbReference type="Proteomes" id="UP001501102">
    <property type="component" value="Unassembled WGS sequence"/>
</dbReference>
<gene>
    <name evidence="2" type="ORF">GCM10020221_12890</name>
</gene>
<comment type="caution">
    <text evidence="2">The sequence shown here is derived from an EMBL/GenBank/DDBJ whole genome shotgun (WGS) entry which is preliminary data.</text>
</comment>
<accession>A0ABN3WJV7</accession>
<keyword evidence="3" id="KW-1185">Reference proteome</keyword>
<sequence>MPDAEAERVRRVVRHRCPGLADADSRRRGTAFDALGPEGDRRRDGVAGPAGLVTATGWKRRAASR</sequence>
<organism evidence="2 3">
    <name type="scientific">Streptomyces thioluteus</name>
    <dbReference type="NCBI Taxonomy" id="66431"/>
    <lineage>
        <taxon>Bacteria</taxon>
        <taxon>Bacillati</taxon>
        <taxon>Actinomycetota</taxon>
        <taxon>Actinomycetes</taxon>
        <taxon>Kitasatosporales</taxon>
        <taxon>Streptomycetaceae</taxon>
        <taxon>Streptomyces</taxon>
    </lineage>
</organism>
<name>A0ABN3WJV7_STRTU</name>
<evidence type="ECO:0000313" key="3">
    <source>
        <dbReference type="Proteomes" id="UP001501102"/>
    </source>
</evidence>
<evidence type="ECO:0000256" key="1">
    <source>
        <dbReference type="SAM" id="MobiDB-lite"/>
    </source>
</evidence>
<feature type="region of interest" description="Disordered" evidence="1">
    <location>
        <begin position="26"/>
        <end position="65"/>
    </location>
</feature>
<reference evidence="2 3" key="1">
    <citation type="journal article" date="2019" name="Int. J. Syst. Evol. Microbiol.">
        <title>The Global Catalogue of Microorganisms (GCM) 10K type strain sequencing project: providing services to taxonomists for standard genome sequencing and annotation.</title>
        <authorList>
            <consortium name="The Broad Institute Genomics Platform"/>
            <consortium name="The Broad Institute Genome Sequencing Center for Infectious Disease"/>
            <person name="Wu L."/>
            <person name="Ma J."/>
        </authorList>
    </citation>
    <scope>NUCLEOTIDE SEQUENCE [LARGE SCALE GENOMIC DNA]</scope>
    <source>
        <strain evidence="2 3">JCM 4087</strain>
    </source>
</reference>
<evidence type="ECO:0000313" key="2">
    <source>
        <dbReference type="EMBL" id="GAA2918095.1"/>
    </source>
</evidence>
<protein>
    <submittedName>
        <fullName evidence="2">Uncharacterized protein</fullName>
    </submittedName>
</protein>
<proteinExistence type="predicted"/>